<dbReference type="InterPro" id="IPR042487">
    <property type="entry name" value="RuvBL1/2_DNA/RNA_bd_dom"/>
</dbReference>
<evidence type="ECO:0000313" key="10">
    <source>
        <dbReference type="Proteomes" id="UP000038045"/>
    </source>
</evidence>
<comment type="catalytic activity">
    <reaction evidence="8">
        <text>ATP + H2O = ADP + phosphate + H(+)</text>
        <dbReference type="Rhea" id="RHEA:13065"/>
        <dbReference type="ChEBI" id="CHEBI:15377"/>
        <dbReference type="ChEBI" id="CHEBI:15378"/>
        <dbReference type="ChEBI" id="CHEBI:30616"/>
        <dbReference type="ChEBI" id="CHEBI:43474"/>
        <dbReference type="ChEBI" id="CHEBI:456216"/>
        <dbReference type="EC" id="3.6.4.12"/>
    </reaction>
</comment>
<dbReference type="InterPro" id="IPR010339">
    <property type="entry name" value="TIP49_P-loop"/>
</dbReference>
<evidence type="ECO:0000256" key="2">
    <source>
        <dbReference type="ARBA" id="ARBA00007519"/>
    </source>
</evidence>
<dbReference type="SUPFAM" id="SSF52540">
    <property type="entry name" value="P-loop containing nucleoside triphosphate hydrolases"/>
    <property type="match status" value="1"/>
</dbReference>
<dbReference type="Gene3D" id="2.40.50.360">
    <property type="entry name" value="RuvB-like helicase, domain II"/>
    <property type="match status" value="1"/>
</dbReference>
<dbReference type="AlphaFoldDB" id="A0A0N4ZR72"/>
<dbReference type="GO" id="GO:0016887">
    <property type="term" value="F:ATP hydrolysis activity"/>
    <property type="evidence" value="ECO:0007669"/>
    <property type="project" value="RHEA"/>
</dbReference>
<dbReference type="InterPro" id="IPR027417">
    <property type="entry name" value="P-loop_NTPase"/>
</dbReference>
<accession>A0A0N4ZR72</accession>
<organism evidence="10 11">
    <name type="scientific">Parastrongyloides trichosuri</name>
    <name type="common">Possum-specific nematode worm</name>
    <dbReference type="NCBI Taxonomy" id="131310"/>
    <lineage>
        <taxon>Eukaryota</taxon>
        <taxon>Metazoa</taxon>
        <taxon>Ecdysozoa</taxon>
        <taxon>Nematoda</taxon>
        <taxon>Chromadorea</taxon>
        <taxon>Rhabditida</taxon>
        <taxon>Tylenchina</taxon>
        <taxon>Panagrolaimomorpha</taxon>
        <taxon>Strongyloidoidea</taxon>
        <taxon>Strongyloididae</taxon>
        <taxon>Parastrongyloides</taxon>
    </lineage>
</organism>
<dbReference type="InterPro" id="IPR041048">
    <property type="entry name" value="RuvB-like_C"/>
</dbReference>
<feature type="domain" description="AAA+ ATPase" evidence="9">
    <location>
        <begin position="63"/>
        <end position="349"/>
    </location>
</feature>
<sequence length="452" mass="49827">MSEDIIVRDVTKIERIGTHSHIKGLGLLPNLEPLEEGDGLVGQMKARRAAGLVVQLIKQGKIAGRSILITGEPGSGKTALAKGISASISENVPFVSITGSEVYSMSMRKTEFLMQAFRKAVSVHIKEEAEVLKGEVTALIIERPSNGIGDKTGTITLKTTDMESEYKLGSKMAESLFKENIVIGDVIMIDKLNGTVTKLGRSYSHQGDYDAVGSQFRFVQCPSGEIQTKTETVHYLSLHEIDAMNSSKGGYMSIFSGDTGEISDEVRKQITKKVNEWKEEKKADVVPGVLFIDEAHTLDLECFSFINCCLETENAPILIMATNRRHGLVKGSNITAPHCLPTDLLDRCLIIRTNAYTRDEKLNIVKLKAKSDDIDVSGEGIDKLLRSICSKNTLRYVMNIVTLANQLSMKLKQEKLSKEAISRTFTLFVDPERSAHTLLEQANDFINDDSIV</sequence>
<dbReference type="InterPro" id="IPR027238">
    <property type="entry name" value="RuvB-like"/>
</dbReference>
<evidence type="ECO:0000256" key="3">
    <source>
        <dbReference type="ARBA" id="ARBA00022741"/>
    </source>
</evidence>
<dbReference type="GO" id="GO:0003678">
    <property type="term" value="F:DNA helicase activity"/>
    <property type="evidence" value="ECO:0007669"/>
    <property type="project" value="UniProtKB-EC"/>
</dbReference>
<evidence type="ECO:0000256" key="6">
    <source>
        <dbReference type="ARBA" id="ARBA00022840"/>
    </source>
</evidence>
<keyword evidence="7 8" id="KW-0539">Nucleus</keyword>
<dbReference type="PANTHER" id="PTHR11093">
    <property type="entry name" value="RUVB-RELATED REPTIN AND PONTIN"/>
    <property type="match status" value="1"/>
</dbReference>
<evidence type="ECO:0000256" key="1">
    <source>
        <dbReference type="ARBA" id="ARBA00004123"/>
    </source>
</evidence>
<dbReference type="InterPro" id="IPR003593">
    <property type="entry name" value="AAA+_ATPase"/>
</dbReference>
<keyword evidence="8" id="KW-0804">Transcription</keyword>
<evidence type="ECO:0000256" key="5">
    <source>
        <dbReference type="ARBA" id="ARBA00022806"/>
    </source>
</evidence>
<name>A0A0N4ZR72_PARTI</name>
<dbReference type="GO" id="GO:0005524">
    <property type="term" value="F:ATP binding"/>
    <property type="evidence" value="ECO:0007669"/>
    <property type="project" value="UniProtKB-KW"/>
</dbReference>
<keyword evidence="5 8" id="KW-0347">Helicase</keyword>
<dbReference type="EC" id="3.6.4.12" evidence="8"/>
<dbReference type="Pfam" id="PF06068">
    <property type="entry name" value="TIP49"/>
    <property type="match status" value="1"/>
</dbReference>
<keyword evidence="8" id="KW-0805">Transcription regulation</keyword>
<evidence type="ECO:0000256" key="8">
    <source>
        <dbReference type="RuleBase" id="RU363048"/>
    </source>
</evidence>
<keyword evidence="4 8" id="KW-0378">Hydrolase</keyword>
<evidence type="ECO:0000259" key="9">
    <source>
        <dbReference type="SMART" id="SM00382"/>
    </source>
</evidence>
<proteinExistence type="inferred from homology"/>
<reference evidence="11" key="1">
    <citation type="submission" date="2017-02" db="UniProtKB">
        <authorList>
            <consortium name="WormBaseParasite"/>
        </authorList>
    </citation>
    <scope>IDENTIFICATION</scope>
</reference>
<dbReference type="STRING" id="131310.A0A0N4ZR72"/>
<keyword evidence="3 8" id="KW-0547">Nucleotide-binding</keyword>
<comment type="similarity">
    <text evidence="2 8">Belongs to the RuvB family.</text>
</comment>
<dbReference type="FunFam" id="2.40.50.360:FF:000001">
    <property type="entry name" value="RuvB-like helicase"/>
    <property type="match status" value="1"/>
</dbReference>
<keyword evidence="6 8" id="KW-0067">ATP-binding</keyword>
<dbReference type="WBParaSite" id="PTRK_0001100700.1">
    <property type="protein sequence ID" value="PTRK_0001100700.1"/>
    <property type="gene ID" value="PTRK_0001100700"/>
</dbReference>
<dbReference type="Gene3D" id="1.10.8.60">
    <property type="match status" value="1"/>
</dbReference>
<dbReference type="GO" id="GO:0005634">
    <property type="term" value="C:nucleus"/>
    <property type="evidence" value="ECO:0007669"/>
    <property type="project" value="UniProtKB-SubCell"/>
</dbReference>
<dbReference type="SMART" id="SM00382">
    <property type="entry name" value="AAA"/>
    <property type="match status" value="1"/>
</dbReference>
<dbReference type="Pfam" id="PF17856">
    <property type="entry name" value="TIP49_C"/>
    <property type="match status" value="1"/>
</dbReference>
<dbReference type="Proteomes" id="UP000038045">
    <property type="component" value="Unplaced"/>
</dbReference>
<comment type="subcellular location">
    <subcellularLocation>
        <location evidence="1">Nucleus</location>
    </subcellularLocation>
</comment>
<evidence type="ECO:0000313" key="11">
    <source>
        <dbReference type="WBParaSite" id="PTRK_0001100700.1"/>
    </source>
</evidence>
<protein>
    <recommendedName>
        <fullName evidence="8">RuvB-like helicase</fullName>
        <ecNumber evidence="8">3.6.4.12</ecNumber>
    </recommendedName>
</protein>
<evidence type="ECO:0000256" key="4">
    <source>
        <dbReference type="ARBA" id="ARBA00022801"/>
    </source>
</evidence>
<dbReference type="Gene3D" id="3.40.50.300">
    <property type="entry name" value="P-loop containing nucleotide triphosphate hydrolases"/>
    <property type="match status" value="1"/>
</dbReference>
<keyword evidence="10" id="KW-1185">Reference proteome</keyword>
<evidence type="ECO:0000256" key="7">
    <source>
        <dbReference type="ARBA" id="ARBA00023242"/>
    </source>
</evidence>